<evidence type="ECO:0000256" key="26">
    <source>
        <dbReference type="ARBA" id="ARBA00023136"/>
    </source>
</evidence>
<dbReference type="SUPFAM" id="SSF53474">
    <property type="entry name" value="alpha/beta-Hydrolases"/>
    <property type="match status" value="1"/>
</dbReference>
<dbReference type="InterPro" id="IPR031964">
    <property type="entry name" value="CARD_dom"/>
</dbReference>
<dbReference type="EC" id="3.6.4.13" evidence="5"/>
<dbReference type="InterPro" id="IPR002469">
    <property type="entry name" value="Peptidase_S9B_N"/>
</dbReference>
<dbReference type="SUPFAM" id="SSF52540">
    <property type="entry name" value="P-loop containing nucleoside triphosphate hydrolases"/>
    <property type="match status" value="1"/>
</dbReference>
<evidence type="ECO:0000256" key="7">
    <source>
        <dbReference type="ARBA" id="ARBA00022490"/>
    </source>
</evidence>
<evidence type="ECO:0000256" key="18">
    <source>
        <dbReference type="ARBA" id="ARBA00022833"/>
    </source>
</evidence>
<dbReference type="EMBL" id="VBQZ03000042">
    <property type="protein sequence ID" value="MXQ87941.1"/>
    <property type="molecule type" value="Genomic_DNA"/>
</dbReference>
<dbReference type="InterPro" id="IPR041204">
    <property type="entry name" value="RIG-I-like_C"/>
</dbReference>
<dbReference type="SMART" id="SM00487">
    <property type="entry name" value="DEXDc"/>
    <property type="match status" value="1"/>
</dbReference>
<evidence type="ECO:0000256" key="23">
    <source>
        <dbReference type="ARBA" id="ARBA00022968"/>
    </source>
</evidence>
<evidence type="ECO:0000256" key="9">
    <source>
        <dbReference type="ARBA" id="ARBA00022553"/>
    </source>
</evidence>
<evidence type="ECO:0000256" key="14">
    <source>
        <dbReference type="ARBA" id="ARBA00022737"/>
    </source>
</evidence>
<feature type="domain" description="Helicase C-terminal" evidence="32">
    <location>
        <begin position="695"/>
        <end position="872"/>
    </location>
</feature>
<keyword evidence="8" id="KW-1017">Isopeptide bond</keyword>
<keyword evidence="17" id="KW-0347">Helicase</keyword>
<accession>A0A6B0RG09</accession>
<dbReference type="InterPro" id="IPR014001">
    <property type="entry name" value="Helicase_ATP-bd"/>
</dbReference>
<dbReference type="InterPro" id="IPR038557">
    <property type="entry name" value="RLR_C_sf"/>
</dbReference>
<dbReference type="PROSITE" id="PS51192">
    <property type="entry name" value="HELICASE_ATP_BIND_1"/>
    <property type="match status" value="1"/>
</dbReference>
<keyword evidence="18" id="KW-0862">Zinc</keyword>
<keyword evidence="24" id="KW-1133">Transmembrane helix</keyword>
<evidence type="ECO:0000256" key="25">
    <source>
        <dbReference type="ARBA" id="ARBA00023118"/>
    </source>
</evidence>
<dbReference type="InterPro" id="IPR006935">
    <property type="entry name" value="Helicase/UvrB_N"/>
</dbReference>
<dbReference type="GO" id="GO:0004252">
    <property type="term" value="F:serine-type endopeptidase activity"/>
    <property type="evidence" value="ECO:0007669"/>
    <property type="project" value="InterPro"/>
</dbReference>
<dbReference type="GO" id="GO:0031258">
    <property type="term" value="C:lamellipodium membrane"/>
    <property type="evidence" value="ECO:0007669"/>
    <property type="project" value="UniProtKB-SubCell"/>
</dbReference>
<keyword evidence="6" id="KW-1003">Cell membrane</keyword>
<keyword evidence="25" id="KW-0051">Antiviral defense</keyword>
<keyword evidence="13" id="KW-0479">Metal-binding</keyword>
<evidence type="ECO:0000256" key="12">
    <source>
        <dbReference type="ARBA" id="ARBA00022692"/>
    </source>
</evidence>
<dbReference type="FunFam" id="3.40.50.300:FF:000893">
    <property type="entry name" value="Interferon-induced with helicase C domain 1"/>
    <property type="match status" value="1"/>
</dbReference>
<keyword evidence="9" id="KW-0597">Phosphoprotein</keyword>
<evidence type="ECO:0000256" key="15">
    <source>
        <dbReference type="ARBA" id="ARBA00022741"/>
    </source>
</evidence>
<dbReference type="InterPro" id="IPR021673">
    <property type="entry name" value="RLR_CTR"/>
</dbReference>
<dbReference type="InterPro" id="IPR011029">
    <property type="entry name" value="DEATH-like_dom_sf"/>
</dbReference>
<dbReference type="PROSITE" id="PS51194">
    <property type="entry name" value="HELICASE_CTER"/>
    <property type="match status" value="1"/>
</dbReference>
<keyword evidence="27" id="KW-1015">Disulfide bond</keyword>
<evidence type="ECO:0000313" key="34">
    <source>
        <dbReference type="Proteomes" id="UP000322234"/>
    </source>
</evidence>
<evidence type="ECO:0000256" key="22">
    <source>
        <dbReference type="ARBA" id="ARBA00022884"/>
    </source>
</evidence>
<dbReference type="GO" id="GO:0006508">
    <property type="term" value="P:proteolysis"/>
    <property type="evidence" value="ECO:0007669"/>
    <property type="project" value="UniProtKB-KW"/>
</dbReference>
<dbReference type="Gene3D" id="1.20.1320.30">
    <property type="match status" value="1"/>
</dbReference>
<dbReference type="GO" id="GO:0051607">
    <property type="term" value="P:defense response to virus"/>
    <property type="evidence" value="ECO:0007669"/>
    <property type="project" value="UniProtKB-KW"/>
</dbReference>
<dbReference type="GO" id="GO:0003677">
    <property type="term" value="F:DNA binding"/>
    <property type="evidence" value="ECO:0007669"/>
    <property type="project" value="InterPro"/>
</dbReference>
<dbReference type="FunFam" id="2.140.10.30:FF:000001">
    <property type="entry name" value="Dipeptidyl peptidase 4"/>
    <property type="match status" value="1"/>
</dbReference>
<keyword evidence="7" id="KW-0963">Cytoplasm</keyword>
<dbReference type="GO" id="GO:0008239">
    <property type="term" value="F:dipeptidyl-peptidase activity"/>
    <property type="evidence" value="ECO:0007669"/>
    <property type="project" value="TreeGrafter"/>
</dbReference>
<dbReference type="CDD" id="cd08819">
    <property type="entry name" value="CARD_MDA5_r2"/>
    <property type="match status" value="1"/>
</dbReference>
<evidence type="ECO:0000256" key="1">
    <source>
        <dbReference type="ARBA" id="ARBA00004341"/>
    </source>
</evidence>
<evidence type="ECO:0000256" key="2">
    <source>
        <dbReference type="ARBA" id="ARBA00004485"/>
    </source>
</evidence>
<keyword evidence="14" id="KW-0677">Repeat</keyword>
<dbReference type="Pfam" id="PF16739">
    <property type="entry name" value="CARD_2"/>
    <property type="match status" value="2"/>
</dbReference>
<dbReference type="CDD" id="cd18802">
    <property type="entry name" value="SF2_C_dicer"/>
    <property type="match status" value="1"/>
</dbReference>
<dbReference type="SUPFAM" id="SSF82171">
    <property type="entry name" value="DPP6 N-terminal domain-like"/>
    <property type="match status" value="1"/>
</dbReference>
<feature type="compositionally biased region" description="Low complexity" evidence="30">
    <location>
        <begin position="276"/>
        <end position="288"/>
    </location>
</feature>
<keyword evidence="20" id="KW-0832">Ubl conjugation</keyword>
<dbReference type="InterPro" id="IPR027417">
    <property type="entry name" value="P-loop_NTPase"/>
</dbReference>
<organism evidence="33 34">
    <name type="scientific">Bos mutus</name>
    <name type="common">wild yak</name>
    <dbReference type="NCBI Taxonomy" id="72004"/>
    <lineage>
        <taxon>Eukaryota</taxon>
        <taxon>Metazoa</taxon>
        <taxon>Chordata</taxon>
        <taxon>Craniata</taxon>
        <taxon>Vertebrata</taxon>
        <taxon>Euteleostomi</taxon>
        <taxon>Mammalia</taxon>
        <taxon>Eutheria</taxon>
        <taxon>Laurasiatheria</taxon>
        <taxon>Artiodactyla</taxon>
        <taxon>Ruminantia</taxon>
        <taxon>Pecora</taxon>
        <taxon>Bovidae</taxon>
        <taxon>Bovinae</taxon>
        <taxon>Bos</taxon>
    </lineage>
</organism>
<dbReference type="FunFam" id="3.40.50.300:FF:000736">
    <property type="entry name" value="Interferon-induced helicase C domain-containing protein 1"/>
    <property type="match status" value="1"/>
</dbReference>
<dbReference type="Gene3D" id="3.40.50.300">
    <property type="entry name" value="P-loop containing nucleotide triphosphate hydrolases"/>
    <property type="match status" value="2"/>
</dbReference>
<evidence type="ECO:0000256" key="21">
    <source>
        <dbReference type="ARBA" id="ARBA00022859"/>
    </source>
</evidence>
<dbReference type="InterPro" id="IPR001375">
    <property type="entry name" value="Peptidase_S9_cat"/>
</dbReference>
<evidence type="ECO:0000256" key="3">
    <source>
        <dbReference type="ARBA" id="ARBA00004496"/>
    </source>
</evidence>
<keyword evidence="23" id="KW-0735">Signal-anchor</keyword>
<keyword evidence="16" id="KW-0378">Hydrolase</keyword>
<dbReference type="FunFam" id="1.20.1320.30:FF:000001">
    <property type="entry name" value="Interferon-induced with helicase C domain 1"/>
    <property type="match status" value="1"/>
</dbReference>
<dbReference type="Gene3D" id="3.40.50.1820">
    <property type="entry name" value="alpha/beta hydrolase"/>
    <property type="match status" value="1"/>
</dbReference>
<dbReference type="Proteomes" id="UP000322234">
    <property type="component" value="Unassembled WGS sequence"/>
</dbReference>
<evidence type="ECO:0000256" key="11">
    <source>
        <dbReference type="ARBA" id="ARBA00022670"/>
    </source>
</evidence>
<name>A0A6B0RG09_9CETA</name>
<dbReference type="CDD" id="cd08818">
    <property type="entry name" value="CARD_MDA5_r1"/>
    <property type="match status" value="1"/>
</dbReference>
<comment type="subcellular location">
    <subcellularLocation>
        <location evidence="1">Cell projection</location>
        <location evidence="1">Invadopodium membrane</location>
        <topology evidence="1">Single-pass type II membrane protein</topology>
    </subcellularLocation>
    <subcellularLocation>
        <location evidence="2">Cell projection</location>
        <location evidence="2">Lamellipodium membrane</location>
        <topology evidence="2">Single-pass type II membrane protein</topology>
    </subcellularLocation>
    <subcellularLocation>
        <location evidence="3">Cytoplasm</location>
    </subcellularLocation>
</comment>
<dbReference type="Pfam" id="PF18119">
    <property type="entry name" value="RIG-I_C"/>
    <property type="match status" value="1"/>
</dbReference>
<dbReference type="GO" id="GO:0046872">
    <property type="term" value="F:metal ion binding"/>
    <property type="evidence" value="ECO:0007669"/>
    <property type="project" value="UniProtKB-KW"/>
</dbReference>
<keyword evidence="21" id="KW-0391">Immunity</keyword>
<dbReference type="Pfam" id="PF00930">
    <property type="entry name" value="DPPIV_N"/>
    <property type="match status" value="1"/>
</dbReference>
<dbReference type="Gene3D" id="2.140.10.30">
    <property type="entry name" value="Dipeptidylpeptidase IV, N-terminal domain"/>
    <property type="match status" value="1"/>
</dbReference>
<protein>
    <recommendedName>
        <fullName evidence="5">RNA helicase</fullName>
        <ecNumber evidence="5">3.6.4.13</ecNumber>
    </recommendedName>
</protein>
<dbReference type="PANTHER" id="PTHR11731">
    <property type="entry name" value="PROTEASE FAMILY S9B,C DIPEPTIDYL-PEPTIDASE IV-RELATED"/>
    <property type="match status" value="1"/>
</dbReference>
<keyword evidence="22" id="KW-0694">RNA-binding</keyword>
<reference evidence="33" key="1">
    <citation type="submission" date="2019-10" db="EMBL/GenBank/DDBJ databases">
        <title>The sequence and de novo assembly of the wild yak genome.</title>
        <authorList>
            <person name="Liu Y."/>
        </authorList>
    </citation>
    <scope>NUCLEOTIDE SEQUENCE [LARGE SCALE GENOMIC DNA]</scope>
    <source>
        <strain evidence="33">WY2019</strain>
    </source>
</reference>
<keyword evidence="19" id="KW-0067">ATP-binding</keyword>
<evidence type="ECO:0000256" key="20">
    <source>
        <dbReference type="ARBA" id="ARBA00022843"/>
    </source>
</evidence>
<keyword evidence="34" id="KW-1185">Reference proteome</keyword>
<proteinExistence type="inferred from homology"/>
<dbReference type="InterPro" id="IPR002471">
    <property type="entry name" value="Pept_S9_AS"/>
</dbReference>
<dbReference type="InterPro" id="IPR050278">
    <property type="entry name" value="Serine_Prot_S9B/DPPIV"/>
</dbReference>
<feature type="region of interest" description="Disordered" evidence="30">
    <location>
        <begin position="272"/>
        <end position="305"/>
    </location>
</feature>
<keyword evidence="28" id="KW-0325">Glycoprotein</keyword>
<dbReference type="FunFam" id="1.10.533.10:FF:000084">
    <property type="entry name" value="Interferon-induced with helicase C domain 1"/>
    <property type="match status" value="1"/>
</dbReference>
<evidence type="ECO:0000259" key="32">
    <source>
        <dbReference type="PROSITE" id="PS51194"/>
    </source>
</evidence>
<feature type="compositionally biased region" description="Acidic residues" evidence="30">
    <location>
        <begin position="642"/>
        <end position="655"/>
    </location>
</feature>
<sequence length="1759" mass="199995">MSSDGSFTDKNFCYLISCFRARVKRYIQVEPVLDYLTFLSPEVKEHIQRTAATTGDIQAADLLLNTLERGNWPLGWARMFVEALRQAGNPLAARYVNPELTDLPSPSSENAHDECLQLLNLLQPTLVDKLLVADVLDKCVEEKLLTIEDRNRVSAAENNGNEAGVRELLKRIVQKENWFSTFLTILRQTGNDALAREFTGTDCCEGSTESENLSQEDGLDVKEPLLLATDQPNLEVLDIENSSLESSFADSSIVSESDTSLAEGSVSCLDESLGHNSNMGSDSGTMGSDSDDENVAQRASPEPELNLRPYQLEVAQPALEGKNIIICLPTGSGKTRVAVYIAKDHLDKKKASEHGKVMVLVNKVPLVEQLFRKEFKPFLKKWYHVTRLSGDTQLKITFPEVVKSHDVIISTAQILENSLLNSEEGEDDGIELSDFSLIIIDECHHTNKEAVYNNIMRRYLKQKLKNNKLKKENKPVIPLPQIVGLTASPGVGGAKKQAKAEEHILKICANLDAVTIKTVKQNISLLKEQIKEPCKKFVIADDTKKDPFKDKLLEIMTKIQTFCQINPMSDFGTQPYEQWLIQMEKKAAKEGNRKDRVCAEHLRKYNEALQINDTIRMIDAYTHLETFYNDEKEKKFAVLLGDDSDESDDNGDDDVGDGKPPLKLHETDDFLISLFWGNKKKLKKLAQNPEHENEKLIKLRNTIMEQYSRTEGSARGIIFTKTRQSAYALSQWIIENEKFSEVGVKAHHLIGAGHSSEFKPMTQNEQKEVISKFRTGKINLLIATTVAEEGLDIKECNIVIRYGLVTNEIAMVQARGRARADESTYVLVAQSGSGVVERETVNDFREKMMYKAIDRVQNMKPEEYAHKILELQMQSIMEKKMKTKRSIAKQFKGKPSLINFLCKNCGVPACSGEDIHVIEKMHHVNMTPEFNVTHNSVWLSSSATCGHVPGTWSNCFIASRNLLTGLQLFPGPPTRITELWWIQFLCPEEKTWLKIVFGVATSAVLALLVMCIVLRPSRGSSSQASFLFLCEDTTTPRVEIHNSEESTTRALTLKDILNGTFSYKTFFPNWISGQEYLHQSTDNNVVFYNIETGESYTILSNTTMKSVNASNYGLSPDRQFAYLESDYSKLWRYSYTATYHIYDLTNGEFIRRNELPRPIQYLCWSPVGSKLAYVYQNNIYLKQRPEDPPFQITYNGKENKIFNGIPDWVYEEEMLATKYALWWSPNGKFLAYAEFNDTEIPVIAYSYYGDEQYPRTINIPYPKAGAKNPVVRIFIIDATYPEHIGPREVPVPAMIASSDYYFSWLTWVTDDRICLQWLKRIQNVSVLSTCDFREDWQTWNCPKTQEHIEESRTGWAGGFFVSTPVFSHDTISYYKIFSDKDGYKHIHYIRDTVENAIQITSGKWEAINIFRVTQDSLFYSSNEFEGYPGRRNIYRISIGSHSPSKKCITCHLRKKRCQYYTASFSDYAKYYALVCYGPGLPISTLHDGRTDQEIKILEDNKELENALKNIQLPKEEIKKLKVDDITLWYKMILPPQFDKSKKYPLLIQVYGGPCSQSVRSIFAVSWISYLASKEGIVIALVDGRGTAFQGDKLLYAVYRKLGVYEVEDQITAVRKFIEMGFIDEKRIAIWGWSYGGYVSSLALASGTGLFKCGIAVAPVSSWEYYASIYTERFMGLPTKDDNLKHYKNSTVMARAEYFRNVDYLLIHGTADDNVHFQNSAQIAKALVNAQVDFQAMRVSGTRTRTMAYPAYLRSTYTLT</sequence>
<dbReference type="SMART" id="SM00490">
    <property type="entry name" value="HELICc"/>
    <property type="match status" value="1"/>
</dbReference>
<evidence type="ECO:0000313" key="33">
    <source>
        <dbReference type="EMBL" id="MXQ87941.1"/>
    </source>
</evidence>
<evidence type="ECO:0000256" key="29">
    <source>
        <dbReference type="ARBA" id="ARBA00049390"/>
    </source>
</evidence>
<feature type="domain" description="Helicase ATP-binding" evidence="31">
    <location>
        <begin position="315"/>
        <end position="507"/>
    </location>
</feature>
<comment type="catalytic activity">
    <reaction evidence="29">
        <text>ATP + H2O = ADP + phosphate + H(+)</text>
        <dbReference type="Rhea" id="RHEA:13065"/>
        <dbReference type="ChEBI" id="CHEBI:15377"/>
        <dbReference type="ChEBI" id="CHEBI:15378"/>
        <dbReference type="ChEBI" id="CHEBI:30616"/>
        <dbReference type="ChEBI" id="CHEBI:43474"/>
        <dbReference type="ChEBI" id="CHEBI:456216"/>
        <dbReference type="EC" id="3.6.4.13"/>
    </reaction>
    <physiologicalReaction direction="left-to-right" evidence="29">
        <dbReference type="Rhea" id="RHEA:13066"/>
    </physiologicalReaction>
</comment>
<keyword evidence="11" id="KW-0645">Protease</keyword>
<dbReference type="Pfam" id="PF00326">
    <property type="entry name" value="Peptidase_S9"/>
    <property type="match status" value="1"/>
</dbReference>
<evidence type="ECO:0000259" key="31">
    <source>
        <dbReference type="PROSITE" id="PS51192"/>
    </source>
</evidence>
<feature type="region of interest" description="Disordered" evidence="30">
    <location>
        <begin position="642"/>
        <end position="662"/>
    </location>
</feature>
<dbReference type="GO" id="GO:0005524">
    <property type="term" value="F:ATP binding"/>
    <property type="evidence" value="ECO:0007669"/>
    <property type="project" value="UniProtKB-KW"/>
</dbReference>
<comment type="caution">
    <text evidence="33">The sequence shown here is derived from an EMBL/GenBank/DDBJ whole genome shotgun (WGS) entry which is preliminary data.</text>
</comment>
<dbReference type="Gene3D" id="2.170.150.30">
    <property type="entry name" value="RIG-I-like receptor, C-terminal regulatory domain"/>
    <property type="match status" value="1"/>
</dbReference>
<dbReference type="FunFam" id="3.40.50.1820:FF:000003">
    <property type="entry name" value="Dipeptidyl peptidase 4"/>
    <property type="match status" value="1"/>
</dbReference>
<dbReference type="Pfam" id="PF00271">
    <property type="entry name" value="Helicase_C"/>
    <property type="match status" value="1"/>
</dbReference>
<dbReference type="GO" id="GO:0045087">
    <property type="term" value="P:innate immune response"/>
    <property type="evidence" value="ECO:0007669"/>
    <property type="project" value="UniProtKB-KW"/>
</dbReference>
<dbReference type="Pfam" id="PF04851">
    <property type="entry name" value="ResIII"/>
    <property type="match status" value="1"/>
</dbReference>
<keyword evidence="10" id="KW-0399">Innate immunity</keyword>
<dbReference type="GO" id="GO:0005737">
    <property type="term" value="C:cytoplasm"/>
    <property type="evidence" value="ECO:0007669"/>
    <property type="project" value="UniProtKB-SubCell"/>
</dbReference>
<keyword evidence="26" id="KW-0472">Membrane</keyword>
<evidence type="ECO:0000256" key="16">
    <source>
        <dbReference type="ARBA" id="ARBA00022801"/>
    </source>
</evidence>
<keyword evidence="12" id="KW-0812">Transmembrane</keyword>
<dbReference type="Gene3D" id="1.10.533.10">
    <property type="entry name" value="Death Domain, Fas"/>
    <property type="match status" value="2"/>
</dbReference>
<dbReference type="GO" id="GO:0003724">
    <property type="term" value="F:RNA helicase activity"/>
    <property type="evidence" value="ECO:0007669"/>
    <property type="project" value="UniProtKB-EC"/>
</dbReference>
<dbReference type="PROSITE" id="PS00708">
    <property type="entry name" value="PRO_ENDOPEP_SER"/>
    <property type="match status" value="1"/>
</dbReference>
<dbReference type="Pfam" id="PF11648">
    <property type="entry name" value="RIG-I_C-RD"/>
    <property type="match status" value="1"/>
</dbReference>
<evidence type="ECO:0000256" key="19">
    <source>
        <dbReference type="ARBA" id="ARBA00022840"/>
    </source>
</evidence>
<dbReference type="InterPro" id="IPR029058">
    <property type="entry name" value="AB_hydrolase_fold"/>
</dbReference>
<evidence type="ECO:0000256" key="6">
    <source>
        <dbReference type="ARBA" id="ARBA00022475"/>
    </source>
</evidence>
<evidence type="ECO:0000256" key="4">
    <source>
        <dbReference type="ARBA" id="ARBA00006866"/>
    </source>
</evidence>
<comment type="similarity">
    <text evidence="4">Belongs to the helicase family. RLR subfamily.</text>
</comment>
<evidence type="ECO:0000256" key="8">
    <source>
        <dbReference type="ARBA" id="ARBA00022499"/>
    </source>
</evidence>
<keyword evidence="15" id="KW-0547">Nucleotide-binding</keyword>
<dbReference type="GO" id="GO:0003723">
    <property type="term" value="F:RNA binding"/>
    <property type="evidence" value="ECO:0007669"/>
    <property type="project" value="UniProtKB-KW"/>
</dbReference>
<dbReference type="InterPro" id="IPR001650">
    <property type="entry name" value="Helicase_C-like"/>
</dbReference>
<evidence type="ECO:0000256" key="10">
    <source>
        <dbReference type="ARBA" id="ARBA00022588"/>
    </source>
</evidence>
<evidence type="ECO:0000256" key="24">
    <source>
        <dbReference type="ARBA" id="ARBA00022989"/>
    </source>
</evidence>
<dbReference type="PANTHER" id="PTHR11731:SF136">
    <property type="entry name" value="PROLYL ENDOPEPTIDASE FAP"/>
    <property type="match status" value="1"/>
</dbReference>
<gene>
    <name evidence="33" type="ORF">E5288_WYG008789</name>
</gene>
<evidence type="ECO:0000256" key="17">
    <source>
        <dbReference type="ARBA" id="ARBA00022806"/>
    </source>
</evidence>
<dbReference type="SUPFAM" id="SSF47986">
    <property type="entry name" value="DEATH domain"/>
    <property type="match status" value="1"/>
</dbReference>
<evidence type="ECO:0000256" key="5">
    <source>
        <dbReference type="ARBA" id="ARBA00012552"/>
    </source>
</evidence>
<evidence type="ECO:0000256" key="28">
    <source>
        <dbReference type="ARBA" id="ARBA00023180"/>
    </source>
</evidence>
<evidence type="ECO:0000256" key="30">
    <source>
        <dbReference type="SAM" id="MobiDB-lite"/>
    </source>
</evidence>
<evidence type="ECO:0000256" key="27">
    <source>
        <dbReference type="ARBA" id="ARBA00023157"/>
    </source>
</evidence>
<evidence type="ECO:0000256" key="13">
    <source>
        <dbReference type="ARBA" id="ARBA00022723"/>
    </source>
</evidence>
<dbReference type="CDD" id="cd12090">
    <property type="entry name" value="MDA5_ID"/>
    <property type="match status" value="1"/>
</dbReference>